<reference evidence="3 4" key="1">
    <citation type="submission" date="2018-11" db="EMBL/GenBank/DDBJ databases">
        <authorList>
            <person name="Mardanov A.V."/>
            <person name="Ravin N.V."/>
            <person name="Dedysh S.N."/>
        </authorList>
    </citation>
    <scope>NUCLEOTIDE SEQUENCE [LARGE SCALE GENOMIC DNA]</scope>
    <source>
        <strain evidence="3 4">AF10</strain>
    </source>
</reference>
<evidence type="ECO:0000313" key="3">
    <source>
        <dbReference type="EMBL" id="RXH55898.1"/>
    </source>
</evidence>
<dbReference type="Pfam" id="PF00892">
    <property type="entry name" value="EamA"/>
    <property type="match status" value="1"/>
</dbReference>
<sequence>MLGNMSWIFWAILSAVFAAGTAVLAKVGVEGVDSNLATAIRTSVILVFTWAIAIGLEKHQGLGSIGRKSWIFLVLSGVCTGLSWLCYFRALQMGEASRVAPVDKLSVVLVLIFAALFLGERLTWVKAAGGVLTAAGAIILALA</sequence>
<reference evidence="4" key="2">
    <citation type="submission" date="2019-02" db="EMBL/GenBank/DDBJ databases">
        <title>Granulicella sibirica sp. nov., a psychrotolerant acidobacterium isolated from an organic soil layer in forested tundra, West Siberia.</title>
        <authorList>
            <person name="Oshkin I.Y."/>
            <person name="Kulichevskaya I.S."/>
            <person name="Rijpstra W.I.C."/>
            <person name="Sinninghe Damste J.S."/>
            <person name="Rakitin A.L."/>
            <person name="Ravin N.V."/>
            <person name="Dedysh S.N."/>
        </authorList>
    </citation>
    <scope>NUCLEOTIDE SEQUENCE [LARGE SCALE GENOMIC DNA]</scope>
    <source>
        <strain evidence="4">AF10</strain>
    </source>
</reference>
<evidence type="ECO:0000256" key="1">
    <source>
        <dbReference type="SAM" id="Phobius"/>
    </source>
</evidence>
<feature type="transmembrane region" description="Helical" evidence="1">
    <location>
        <begin position="102"/>
        <end position="119"/>
    </location>
</feature>
<comment type="caution">
    <text evidence="3">The sequence shown here is derived from an EMBL/GenBank/DDBJ whole genome shotgun (WGS) entry which is preliminary data.</text>
</comment>
<evidence type="ECO:0000313" key="4">
    <source>
        <dbReference type="Proteomes" id="UP000289437"/>
    </source>
</evidence>
<dbReference type="InterPro" id="IPR000620">
    <property type="entry name" value="EamA_dom"/>
</dbReference>
<keyword evidence="1" id="KW-0472">Membrane</keyword>
<feature type="transmembrane region" description="Helical" evidence="1">
    <location>
        <begin position="69"/>
        <end position="90"/>
    </location>
</feature>
<dbReference type="EMBL" id="RDSM01000002">
    <property type="protein sequence ID" value="RXH55898.1"/>
    <property type="molecule type" value="Genomic_DNA"/>
</dbReference>
<keyword evidence="4" id="KW-1185">Reference proteome</keyword>
<dbReference type="PANTHER" id="PTHR22911">
    <property type="entry name" value="ACYL-MALONYL CONDENSING ENZYME-RELATED"/>
    <property type="match status" value="1"/>
</dbReference>
<dbReference type="FunFam" id="1.10.3730.20:FF:000009">
    <property type="entry name" value="EamA family transporter"/>
    <property type="match status" value="1"/>
</dbReference>
<dbReference type="GO" id="GO:0016020">
    <property type="term" value="C:membrane"/>
    <property type="evidence" value="ECO:0007669"/>
    <property type="project" value="InterPro"/>
</dbReference>
<proteinExistence type="predicted"/>
<dbReference type="Proteomes" id="UP000289437">
    <property type="component" value="Unassembled WGS sequence"/>
</dbReference>
<keyword evidence="1" id="KW-1133">Transmembrane helix</keyword>
<accession>A0A4Q0T1Q0</accession>
<dbReference type="Gene3D" id="1.10.3730.20">
    <property type="match status" value="1"/>
</dbReference>
<dbReference type="SUPFAM" id="SSF103481">
    <property type="entry name" value="Multidrug resistance efflux transporter EmrE"/>
    <property type="match status" value="1"/>
</dbReference>
<evidence type="ECO:0000259" key="2">
    <source>
        <dbReference type="Pfam" id="PF00892"/>
    </source>
</evidence>
<organism evidence="3 4">
    <name type="scientific">Granulicella sibirica</name>
    <dbReference type="NCBI Taxonomy" id="2479048"/>
    <lineage>
        <taxon>Bacteria</taxon>
        <taxon>Pseudomonadati</taxon>
        <taxon>Acidobacteriota</taxon>
        <taxon>Terriglobia</taxon>
        <taxon>Terriglobales</taxon>
        <taxon>Acidobacteriaceae</taxon>
        <taxon>Granulicella</taxon>
    </lineage>
</organism>
<dbReference type="AlphaFoldDB" id="A0A4Q0T1Q0"/>
<gene>
    <name evidence="3" type="ORF">GRAN_2755</name>
</gene>
<dbReference type="InterPro" id="IPR037185">
    <property type="entry name" value="EmrE-like"/>
</dbReference>
<name>A0A4Q0T1Q0_9BACT</name>
<keyword evidence="1" id="KW-0812">Transmembrane</keyword>
<feature type="transmembrane region" description="Helical" evidence="1">
    <location>
        <begin position="35"/>
        <end position="57"/>
    </location>
</feature>
<feature type="domain" description="EamA" evidence="2">
    <location>
        <begin position="5"/>
        <end position="141"/>
    </location>
</feature>
<dbReference type="PANTHER" id="PTHR22911:SF137">
    <property type="entry name" value="SOLUTE CARRIER FAMILY 35 MEMBER G2-RELATED"/>
    <property type="match status" value="1"/>
</dbReference>
<protein>
    <recommendedName>
        <fullName evidence="2">EamA domain-containing protein</fullName>
    </recommendedName>
</protein>